<comment type="subunit">
    <text evidence="7">Part of the 50S ribosomal subunit; part of the 5S rRNA/L5/L18/L25 subcomplex. Contacts the 5S and 23S rRNAs.</text>
</comment>
<evidence type="ECO:0000256" key="6">
    <source>
        <dbReference type="ARBA" id="ARBA00035197"/>
    </source>
</evidence>
<dbReference type="GO" id="GO:0008097">
    <property type="term" value="F:5S rRNA binding"/>
    <property type="evidence" value="ECO:0007669"/>
    <property type="project" value="TreeGrafter"/>
</dbReference>
<dbReference type="EMBL" id="CP032050">
    <property type="protein sequence ID" value="AYN68987.1"/>
    <property type="molecule type" value="Genomic_DNA"/>
</dbReference>
<evidence type="ECO:0000256" key="5">
    <source>
        <dbReference type="ARBA" id="ARBA00023274"/>
    </source>
</evidence>
<dbReference type="KEGG" id="emar:D1013_17170"/>
<evidence type="ECO:0000256" key="2">
    <source>
        <dbReference type="ARBA" id="ARBA00022730"/>
    </source>
</evidence>
<comment type="function">
    <text evidence="7">This is one of the proteins that bind and probably mediate the attachment of the 5S RNA into the large ribosomal subunit, where it forms part of the central protuberance.</text>
</comment>
<dbReference type="InterPro" id="IPR057268">
    <property type="entry name" value="Ribosomal_L18"/>
</dbReference>
<dbReference type="GO" id="GO:0006412">
    <property type="term" value="P:translation"/>
    <property type="evidence" value="ECO:0007669"/>
    <property type="project" value="UniProtKB-UniRule"/>
</dbReference>
<evidence type="ECO:0000256" key="4">
    <source>
        <dbReference type="ARBA" id="ARBA00022980"/>
    </source>
</evidence>
<evidence type="ECO:0000256" key="1">
    <source>
        <dbReference type="ARBA" id="ARBA00007116"/>
    </source>
</evidence>
<dbReference type="Pfam" id="PF00861">
    <property type="entry name" value="Ribosomal_L18p"/>
    <property type="match status" value="1"/>
</dbReference>
<keyword evidence="2 7" id="KW-0699">rRNA-binding</keyword>
<dbReference type="FunFam" id="3.30.420.100:FF:000001">
    <property type="entry name" value="50S ribosomal protein L18"/>
    <property type="match status" value="1"/>
</dbReference>
<evidence type="ECO:0000313" key="9">
    <source>
        <dbReference type="EMBL" id="AYN68987.1"/>
    </source>
</evidence>
<dbReference type="CDD" id="cd00432">
    <property type="entry name" value="Ribosomal_L18_L5e"/>
    <property type="match status" value="1"/>
</dbReference>
<evidence type="ECO:0000256" key="8">
    <source>
        <dbReference type="SAM" id="MobiDB-lite"/>
    </source>
</evidence>
<dbReference type="Proteomes" id="UP000276309">
    <property type="component" value="Chromosome"/>
</dbReference>
<reference evidence="9 10" key="1">
    <citation type="submission" date="2018-08" db="EMBL/GenBank/DDBJ databases">
        <title>The reduced genetic potential of extracellular carbohydrate catabolism in Euzebyella marina RN62, a Flavobacteriia bacterium isolated from the hadal water.</title>
        <authorList>
            <person name="Xue C."/>
        </authorList>
    </citation>
    <scope>NUCLEOTIDE SEQUENCE [LARGE SCALE GENOMIC DNA]</scope>
    <source>
        <strain evidence="9 10">RN62</strain>
    </source>
</reference>
<keyword evidence="10" id="KW-1185">Reference proteome</keyword>
<name>A0A3G2L9R1_9FLAO</name>
<dbReference type="Gene3D" id="3.30.420.100">
    <property type="match status" value="1"/>
</dbReference>
<accession>A0A3G2L9R1</accession>
<comment type="similarity">
    <text evidence="1 7">Belongs to the universal ribosomal protein uL18 family.</text>
</comment>
<feature type="region of interest" description="Disordered" evidence="8">
    <location>
        <begin position="1"/>
        <end position="24"/>
    </location>
</feature>
<dbReference type="HAMAP" id="MF_01337_B">
    <property type="entry name" value="Ribosomal_uL18_B"/>
    <property type="match status" value="1"/>
</dbReference>
<proteinExistence type="inferred from homology"/>
<dbReference type="PANTHER" id="PTHR12899:SF3">
    <property type="entry name" value="LARGE RIBOSOMAL SUBUNIT PROTEIN UL18M"/>
    <property type="match status" value="1"/>
</dbReference>
<dbReference type="AlphaFoldDB" id="A0A3G2L9R1"/>
<dbReference type="InterPro" id="IPR004389">
    <property type="entry name" value="Ribosomal_uL18_bac-type"/>
</dbReference>
<dbReference type="OrthoDB" id="9810939at2"/>
<evidence type="ECO:0000313" key="10">
    <source>
        <dbReference type="Proteomes" id="UP000276309"/>
    </source>
</evidence>
<evidence type="ECO:0000256" key="7">
    <source>
        <dbReference type="HAMAP-Rule" id="MF_01337"/>
    </source>
</evidence>
<dbReference type="RefSeq" id="WP_121849996.1">
    <property type="nucleotide sequence ID" value="NZ_CP032050.1"/>
</dbReference>
<dbReference type="NCBIfam" id="TIGR00060">
    <property type="entry name" value="L18_bact"/>
    <property type="match status" value="1"/>
</dbReference>
<sequence length="118" mass="12985">MALSKSERKQRIRRRIRKVSSGTAERPRLSVFRSNSAIYAQVIDDNEGKTLLSVSSRDKQFADAKGTKTEIATEVGKTVAEKCKEAGIEKVAFDRGGNLYHGRVKALAEGAREAGLNF</sequence>
<keyword evidence="3 7" id="KW-0694">RNA-binding</keyword>
<protein>
    <recommendedName>
        <fullName evidence="6 7">Large ribosomal subunit protein uL18</fullName>
    </recommendedName>
</protein>
<dbReference type="InterPro" id="IPR005484">
    <property type="entry name" value="Ribosomal_uL18_bac/plant/anim"/>
</dbReference>
<organism evidence="9 10">
    <name type="scientific">Euzebyella marina</name>
    <dbReference type="NCBI Taxonomy" id="1761453"/>
    <lineage>
        <taxon>Bacteria</taxon>
        <taxon>Pseudomonadati</taxon>
        <taxon>Bacteroidota</taxon>
        <taxon>Flavobacteriia</taxon>
        <taxon>Flavobacteriales</taxon>
        <taxon>Flavobacteriaceae</taxon>
        <taxon>Euzebyella</taxon>
    </lineage>
</organism>
<gene>
    <name evidence="7" type="primary">rplR</name>
    <name evidence="9" type="ORF">D1013_17170</name>
</gene>
<keyword evidence="4 7" id="KW-0689">Ribosomal protein</keyword>
<keyword evidence="5 7" id="KW-0687">Ribonucleoprotein</keyword>
<dbReference type="PANTHER" id="PTHR12899">
    <property type="entry name" value="39S RIBOSOMAL PROTEIN L18, MITOCHONDRIAL"/>
    <property type="match status" value="1"/>
</dbReference>
<dbReference type="SUPFAM" id="SSF53137">
    <property type="entry name" value="Translational machinery components"/>
    <property type="match status" value="1"/>
</dbReference>
<dbReference type="GO" id="GO:0003735">
    <property type="term" value="F:structural constituent of ribosome"/>
    <property type="evidence" value="ECO:0007669"/>
    <property type="project" value="InterPro"/>
</dbReference>
<evidence type="ECO:0000256" key="3">
    <source>
        <dbReference type="ARBA" id="ARBA00022884"/>
    </source>
</evidence>
<dbReference type="GO" id="GO:0022625">
    <property type="term" value="C:cytosolic large ribosomal subunit"/>
    <property type="evidence" value="ECO:0007669"/>
    <property type="project" value="TreeGrafter"/>
</dbReference>